<dbReference type="GO" id="GO:0016887">
    <property type="term" value="F:ATP hydrolysis activity"/>
    <property type="evidence" value="ECO:0007669"/>
    <property type="project" value="InterPro"/>
</dbReference>
<evidence type="ECO:0000256" key="3">
    <source>
        <dbReference type="ARBA" id="ARBA00022840"/>
    </source>
</evidence>
<dbReference type="CDD" id="cd03230">
    <property type="entry name" value="ABC_DR_subfamily_A"/>
    <property type="match status" value="1"/>
</dbReference>
<dbReference type="Proteomes" id="UP000067625">
    <property type="component" value="Chromosome"/>
</dbReference>
<keyword evidence="3 5" id="KW-0067">ATP-binding</keyword>
<dbReference type="PANTHER" id="PTHR42939">
    <property type="entry name" value="ABC TRANSPORTER ATP-BINDING PROTEIN ALBC-RELATED"/>
    <property type="match status" value="1"/>
</dbReference>
<name>A0A0M4FXX3_9BACI</name>
<evidence type="ECO:0000313" key="6">
    <source>
        <dbReference type="Proteomes" id="UP000067625"/>
    </source>
</evidence>
<evidence type="ECO:0000313" key="5">
    <source>
        <dbReference type="EMBL" id="ALC82063.1"/>
    </source>
</evidence>
<dbReference type="EMBL" id="CP012600">
    <property type="protein sequence ID" value="ALC82063.1"/>
    <property type="molecule type" value="Genomic_DNA"/>
</dbReference>
<dbReference type="InterPro" id="IPR027417">
    <property type="entry name" value="P-loop_NTPase"/>
</dbReference>
<dbReference type="AlphaFoldDB" id="A0A0M4FXX3"/>
<feature type="domain" description="ABC transporter" evidence="4">
    <location>
        <begin position="7"/>
        <end position="227"/>
    </location>
</feature>
<organism evidence="5 6">
    <name type="scientific">Bacillus gobiensis</name>
    <dbReference type="NCBI Taxonomy" id="1441095"/>
    <lineage>
        <taxon>Bacteria</taxon>
        <taxon>Bacillati</taxon>
        <taxon>Bacillota</taxon>
        <taxon>Bacilli</taxon>
        <taxon>Bacillales</taxon>
        <taxon>Bacillaceae</taxon>
        <taxon>Bacillus</taxon>
    </lineage>
</organism>
<dbReference type="PROSITE" id="PS50893">
    <property type="entry name" value="ABC_TRANSPORTER_2"/>
    <property type="match status" value="1"/>
</dbReference>
<keyword evidence="2" id="KW-0547">Nucleotide-binding</keyword>
<dbReference type="PANTHER" id="PTHR42939:SF2">
    <property type="entry name" value="ABC-TYPE TRANSPORTER ATP-BINDING PROTEIN ECSA"/>
    <property type="match status" value="1"/>
</dbReference>
<dbReference type="STRING" id="1441095.AM592_10935"/>
<dbReference type="OrthoDB" id="9804819at2"/>
<dbReference type="Pfam" id="PF00005">
    <property type="entry name" value="ABC_tran"/>
    <property type="match status" value="1"/>
</dbReference>
<evidence type="ECO:0000256" key="1">
    <source>
        <dbReference type="ARBA" id="ARBA00022448"/>
    </source>
</evidence>
<dbReference type="Gene3D" id="3.40.50.300">
    <property type="entry name" value="P-loop containing nucleotide triphosphate hydrolases"/>
    <property type="match status" value="1"/>
</dbReference>
<evidence type="ECO:0000256" key="2">
    <source>
        <dbReference type="ARBA" id="ARBA00022741"/>
    </source>
</evidence>
<keyword evidence="6" id="KW-1185">Reference proteome</keyword>
<proteinExistence type="predicted"/>
<dbReference type="PROSITE" id="PS00211">
    <property type="entry name" value="ABC_TRANSPORTER_1"/>
    <property type="match status" value="1"/>
</dbReference>
<dbReference type="RefSeq" id="WP_053603843.1">
    <property type="nucleotide sequence ID" value="NZ_CP012600.1"/>
</dbReference>
<dbReference type="InterPro" id="IPR003593">
    <property type="entry name" value="AAA+_ATPase"/>
</dbReference>
<dbReference type="InterPro" id="IPR003439">
    <property type="entry name" value="ABC_transporter-like_ATP-bd"/>
</dbReference>
<dbReference type="PATRIC" id="fig|1441095.3.peg.2407"/>
<keyword evidence="1" id="KW-0813">Transport</keyword>
<accession>A0A0M4FXX3</accession>
<reference evidence="6" key="1">
    <citation type="submission" date="2015-08" db="EMBL/GenBank/DDBJ databases">
        <title>Genome sequencing project for genomic taxonomy and phylogenomics of Bacillus-like bacteria.</title>
        <authorList>
            <person name="Liu B."/>
            <person name="Wang J."/>
            <person name="Zhu Y."/>
            <person name="Liu G."/>
            <person name="Chen Q."/>
            <person name="Chen Z."/>
            <person name="Lan J."/>
            <person name="Che J."/>
            <person name="Ge C."/>
            <person name="Shi H."/>
            <person name="Pan Z."/>
            <person name="Liu X."/>
        </authorList>
    </citation>
    <scope>NUCLEOTIDE SEQUENCE [LARGE SCALE GENOMIC DNA]</scope>
    <source>
        <strain evidence="6">FJAT-4402</strain>
    </source>
</reference>
<protein>
    <submittedName>
        <fullName evidence="5">ABC transporter ATP-binding protein</fullName>
    </submittedName>
</protein>
<dbReference type="GO" id="GO:0005524">
    <property type="term" value="F:ATP binding"/>
    <property type="evidence" value="ECO:0007669"/>
    <property type="project" value="UniProtKB-KW"/>
</dbReference>
<dbReference type="SMART" id="SM00382">
    <property type="entry name" value="AAA"/>
    <property type="match status" value="1"/>
</dbReference>
<dbReference type="SUPFAM" id="SSF52540">
    <property type="entry name" value="P-loop containing nucleoside triphosphate hydrolases"/>
    <property type="match status" value="1"/>
</dbReference>
<dbReference type="InterPro" id="IPR017871">
    <property type="entry name" value="ABC_transporter-like_CS"/>
</dbReference>
<gene>
    <name evidence="5" type="ORF">AM592_10935</name>
</gene>
<dbReference type="InterPro" id="IPR051782">
    <property type="entry name" value="ABC_Transporter_VariousFunc"/>
</dbReference>
<sequence length="238" mass="27010">MNDILQVHIDAVGYERNNLSVINNIHFTVAEGEFVGLIGPNGAGKSTTIKTILGINKFHESSIAFKQNARYAYVPEQPSFYDELTLWEHLDIIAALFGIKDDEFEKKAMDLIHMFSLEEAVHGFPKEFSKGMQQKLMLIQAFLIEPDLYIIDEPFIGLDPISYRMLLEKLREEQKRGAGILMCTHVLDTAEKVCDRFLFLSKGTMIVEGTLAELNEKARLKDASLMDCFYHTVKGNTN</sequence>
<evidence type="ECO:0000259" key="4">
    <source>
        <dbReference type="PROSITE" id="PS50893"/>
    </source>
</evidence>
<reference evidence="5 6" key="2">
    <citation type="journal article" date="2016" name="Int. J. Syst. Evol. Microbiol.">
        <title>Bacillus gobiensis sp. nov., isolated from a soil sample.</title>
        <authorList>
            <person name="Liu B."/>
            <person name="Liu G.H."/>
            <person name="Cetin S."/>
            <person name="Schumann P."/>
            <person name="Pan Z.Z."/>
            <person name="Chen Q.Q."/>
        </authorList>
    </citation>
    <scope>NUCLEOTIDE SEQUENCE [LARGE SCALE GENOMIC DNA]</scope>
    <source>
        <strain evidence="5 6">FJAT-4402</strain>
    </source>
</reference>